<dbReference type="KEGG" id="gvi:gsr1381"/>
<protein>
    <submittedName>
        <fullName evidence="8">Gsr1381 protein</fullName>
    </submittedName>
</protein>
<dbReference type="AlphaFoldDB" id="Q7NKU5"/>
<dbReference type="Proteomes" id="UP000000557">
    <property type="component" value="Chromosome"/>
</dbReference>
<dbReference type="SUPFAM" id="SSF56935">
    <property type="entry name" value="Porins"/>
    <property type="match status" value="1"/>
</dbReference>
<keyword evidence="3" id="KW-1134">Transmembrane beta strand</keyword>
<dbReference type="HOGENOM" id="CLU_2478954_0_0_3"/>
<dbReference type="GO" id="GO:0009279">
    <property type="term" value="C:cell outer membrane"/>
    <property type="evidence" value="ECO:0007669"/>
    <property type="project" value="UniProtKB-SubCell"/>
</dbReference>
<dbReference type="EnsemblBacteria" id="BAC89322">
    <property type="protein sequence ID" value="BAC89322"/>
    <property type="gene ID" value="BAC89322"/>
</dbReference>
<evidence type="ECO:0000256" key="1">
    <source>
        <dbReference type="ARBA" id="ARBA00004571"/>
    </source>
</evidence>
<evidence type="ECO:0000313" key="8">
    <source>
        <dbReference type="EMBL" id="BAC89322.1"/>
    </source>
</evidence>
<keyword evidence="4" id="KW-0812">Transmembrane</keyword>
<evidence type="ECO:0000256" key="3">
    <source>
        <dbReference type="ARBA" id="ARBA00022452"/>
    </source>
</evidence>
<reference evidence="8 9" key="2">
    <citation type="journal article" date="2003" name="DNA Res.">
        <title>Complete genome structure of Gloeobacter violaceus PCC 7421, a cyanobacterium that lacks thylakoids (supplement).</title>
        <authorList>
            <person name="Nakamura Y."/>
            <person name="Kaneko T."/>
            <person name="Sato S."/>
            <person name="Mimuro M."/>
            <person name="Miyashita H."/>
            <person name="Tsuchiya T."/>
            <person name="Sasamoto S."/>
            <person name="Watanabe A."/>
            <person name="Kawashima K."/>
            <person name="Kishida Y."/>
            <person name="Kiyokawa C."/>
            <person name="Kohara M."/>
            <person name="Matsumoto M."/>
            <person name="Matsuno A."/>
            <person name="Nakazaki N."/>
            <person name="Shimpo S."/>
            <person name="Takeuchi C."/>
            <person name="Yamada M."/>
            <person name="Tabata S."/>
        </authorList>
    </citation>
    <scope>NUCLEOTIDE SEQUENCE [LARGE SCALE GENOMIC DNA]</scope>
    <source>
        <strain evidence="9">ATCC 29082 / PCC 7421</strain>
    </source>
</reference>
<sequence length="87" mass="9412">MATLTYANKGLLVGLTGRYDSGKRRFGSNVFVPSWATLDLAVEIPITSFFTLTGNVFNLTDTQFEFLDGNPAPGTTFRVGGRFEIGG</sequence>
<accession>Q7NKU5</accession>
<dbReference type="InterPro" id="IPR036942">
    <property type="entry name" value="Beta-barrel_TonB_sf"/>
</dbReference>
<proteinExistence type="predicted"/>
<evidence type="ECO:0000256" key="2">
    <source>
        <dbReference type="ARBA" id="ARBA00022448"/>
    </source>
</evidence>
<keyword evidence="2" id="KW-0813">Transport</keyword>
<name>Q7NKU5_GLOVI</name>
<evidence type="ECO:0000256" key="7">
    <source>
        <dbReference type="ARBA" id="ARBA00023237"/>
    </source>
</evidence>
<keyword evidence="6" id="KW-0472">Membrane</keyword>
<reference evidence="8 9" key="1">
    <citation type="journal article" date="2003" name="DNA Res.">
        <title>Complete genome structure of Gloeobacter violaceus PCC 7421, a cyanobacterium that lacks thylakoids.</title>
        <authorList>
            <person name="Nakamura Y."/>
            <person name="Kaneko T."/>
            <person name="Sato S."/>
            <person name="Mimuro M."/>
            <person name="Miyashita H."/>
            <person name="Tsuchiya T."/>
            <person name="Sasamoto S."/>
            <person name="Watanabe A."/>
            <person name="Kawashima K."/>
            <person name="Kishida Y."/>
            <person name="Kiyokawa C."/>
            <person name="Kohara M."/>
            <person name="Matsumoto M."/>
            <person name="Matsuno A."/>
            <person name="Nakazaki N."/>
            <person name="Shimpo S."/>
            <person name="Takeuchi C."/>
            <person name="Yamada M."/>
            <person name="Tabata S."/>
        </authorList>
    </citation>
    <scope>NUCLEOTIDE SEQUENCE [LARGE SCALE GENOMIC DNA]</scope>
    <source>
        <strain evidence="9">ATCC 29082 / PCC 7421</strain>
    </source>
</reference>
<keyword evidence="5" id="KW-0732">Signal</keyword>
<organism evidence="8 9">
    <name type="scientific">Gloeobacter violaceus (strain ATCC 29082 / PCC 7421)</name>
    <dbReference type="NCBI Taxonomy" id="251221"/>
    <lineage>
        <taxon>Bacteria</taxon>
        <taxon>Bacillati</taxon>
        <taxon>Cyanobacteriota</taxon>
        <taxon>Cyanophyceae</taxon>
        <taxon>Gloeobacterales</taxon>
        <taxon>Gloeobacteraceae</taxon>
        <taxon>Gloeobacter</taxon>
    </lineage>
</organism>
<dbReference type="OrthoDB" id="175886at1117"/>
<evidence type="ECO:0000256" key="5">
    <source>
        <dbReference type="ARBA" id="ARBA00022729"/>
    </source>
</evidence>
<comment type="subcellular location">
    <subcellularLocation>
        <location evidence="1">Cell outer membrane</location>
        <topology evidence="1">Multi-pass membrane protein</topology>
    </subcellularLocation>
</comment>
<dbReference type="PANTHER" id="PTHR30069:SF29">
    <property type="entry name" value="HEMOGLOBIN AND HEMOGLOBIN-HAPTOGLOBIN-BINDING PROTEIN 1-RELATED"/>
    <property type="match status" value="1"/>
</dbReference>
<dbReference type="eggNOG" id="COG4206">
    <property type="taxonomic scope" value="Bacteria"/>
</dbReference>
<dbReference type="InParanoid" id="Q7NKU5"/>
<evidence type="ECO:0000256" key="4">
    <source>
        <dbReference type="ARBA" id="ARBA00022692"/>
    </source>
</evidence>
<keyword evidence="7" id="KW-0998">Cell outer membrane</keyword>
<dbReference type="InterPro" id="IPR039426">
    <property type="entry name" value="TonB-dep_rcpt-like"/>
</dbReference>
<evidence type="ECO:0000313" key="9">
    <source>
        <dbReference type="Proteomes" id="UP000000557"/>
    </source>
</evidence>
<dbReference type="EMBL" id="BA000045">
    <property type="protein sequence ID" value="BAC89322.1"/>
    <property type="molecule type" value="Genomic_DNA"/>
</dbReference>
<dbReference type="PANTHER" id="PTHR30069">
    <property type="entry name" value="TONB-DEPENDENT OUTER MEMBRANE RECEPTOR"/>
    <property type="match status" value="1"/>
</dbReference>
<keyword evidence="9" id="KW-1185">Reference proteome</keyword>
<dbReference type="STRING" id="251221.gene:10758864"/>
<gene>
    <name evidence="8" type="ordered locus">gsr1381</name>
</gene>
<dbReference type="Gene3D" id="2.40.170.20">
    <property type="entry name" value="TonB-dependent receptor, beta-barrel domain"/>
    <property type="match status" value="1"/>
</dbReference>
<evidence type="ECO:0000256" key="6">
    <source>
        <dbReference type="ARBA" id="ARBA00023136"/>
    </source>
</evidence>